<comment type="caution">
    <text evidence="5">The sequence shown here is derived from an EMBL/GenBank/DDBJ whole genome shotgun (WGS) entry which is preliminary data.</text>
</comment>
<keyword evidence="3" id="KW-0732">Signal</keyword>
<dbReference type="EMBL" id="JAINVV010000011">
    <property type="protein sequence ID" value="MBY8825159.1"/>
    <property type="molecule type" value="Genomic_DNA"/>
</dbReference>
<proteinExistence type="predicted"/>
<evidence type="ECO:0000313" key="6">
    <source>
        <dbReference type="Proteomes" id="UP000706039"/>
    </source>
</evidence>
<keyword evidence="1" id="KW-0677">Repeat</keyword>
<dbReference type="InterPro" id="IPR000177">
    <property type="entry name" value="Apple"/>
</dbReference>
<dbReference type="Proteomes" id="UP000706039">
    <property type="component" value="Unassembled WGS sequence"/>
</dbReference>
<sequence>MTRKYRVMAVLAALGVCGVAGMSAIGQARPAAPGGKPGVNWQTMHNTDLFGGDYREIVYDRPGSTWQQCMATCEADRQCKAFTYVLPGRQPHGECFLKGGVPEPSTSECCVSGVKTMSAASGGTRGAHRRDD</sequence>
<keyword evidence="2" id="KW-1015">Disulfide bond</keyword>
<dbReference type="CDD" id="cd01100">
    <property type="entry name" value="APPLE_Factor_XI_like"/>
    <property type="match status" value="1"/>
</dbReference>
<dbReference type="SMART" id="SM00223">
    <property type="entry name" value="APPLE"/>
    <property type="match status" value="1"/>
</dbReference>
<organism evidence="5 6">
    <name type="scientific">Sphingomonas colocasiae</name>
    <dbReference type="NCBI Taxonomy" id="1848973"/>
    <lineage>
        <taxon>Bacteria</taxon>
        <taxon>Pseudomonadati</taxon>
        <taxon>Pseudomonadota</taxon>
        <taxon>Alphaproteobacteria</taxon>
        <taxon>Sphingomonadales</taxon>
        <taxon>Sphingomonadaceae</taxon>
        <taxon>Sphingomonas</taxon>
    </lineage>
</organism>
<dbReference type="Pfam" id="PF14295">
    <property type="entry name" value="PAN_4"/>
    <property type="match status" value="1"/>
</dbReference>
<dbReference type="Gene3D" id="3.50.4.10">
    <property type="entry name" value="Hepatocyte Growth Factor"/>
    <property type="match status" value="1"/>
</dbReference>
<evidence type="ECO:0000313" key="5">
    <source>
        <dbReference type="EMBL" id="MBY8825159.1"/>
    </source>
</evidence>
<gene>
    <name evidence="5" type="ORF">K7G82_22850</name>
</gene>
<evidence type="ECO:0000256" key="2">
    <source>
        <dbReference type="ARBA" id="ARBA00023157"/>
    </source>
</evidence>
<feature type="domain" description="Apple" evidence="4">
    <location>
        <begin position="44"/>
        <end position="117"/>
    </location>
</feature>
<protein>
    <recommendedName>
        <fullName evidence="4">Apple domain-containing protein</fullName>
    </recommendedName>
</protein>
<evidence type="ECO:0000256" key="3">
    <source>
        <dbReference type="SAM" id="SignalP"/>
    </source>
</evidence>
<feature type="signal peptide" evidence="3">
    <location>
        <begin position="1"/>
        <end position="28"/>
    </location>
</feature>
<reference evidence="5 6" key="1">
    <citation type="submission" date="2021-08" db="EMBL/GenBank/DDBJ databases">
        <authorList>
            <person name="Tuo L."/>
        </authorList>
    </citation>
    <scope>NUCLEOTIDE SEQUENCE [LARGE SCALE GENOMIC DNA]</scope>
    <source>
        <strain evidence="5 6">JCM 31229</strain>
    </source>
</reference>
<dbReference type="RefSeq" id="WP_222992261.1">
    <property type="nucleotide sequence ID" value="NZ_JAINVV010000011.1"/>
</dbReference>
<feature type="chain" id="PRO_5045718849" description="Apple domain-containing protein" evidence="3">
    <location>
        <begin position="29"/>
        <end position="132"/>
    </location>
</feature>
<accession>A0ABS7PUY4</accession>
<name>A0ABS7PUY4_9SPHN</name>
<evidence type="ECO:0000256" key="1">
    <source>
        <dbReference type="ARBA" id="ARBA00022737"/>
    </source>
</evidence>
<keyword evidence="6" id="KW-1185">Reference proteome</keyword>
<dbReference type="InterPro" id="IPR003609">
    <property type="entry name" value="Pan_app"/>
</dbReference>
<evidence type="ECO:0000259" key="4">
    <source>
        <dbReference type="SMART" id="SM00223"/>
    </source>
</evidence>